<comment type="caution">
    <text evidence="1">The sequence shown here is derived from an EMBL/GenBank/DDBJ whole genome shotgun (WGS) entry which is preliminary data.</text>
</comment>
<dbReference type="Gene3D" id="1.20.1050.10">
    <property type="match status" value="1"/>
</dbReference>
<evidence type="ECO:0000313" key="1">
    <source>
        <dbReference type="EMBL" id="GFH60087.1"/>
    </source>
</evidence>
<organism evidence="1 2">
    <name type="scientific">Chaetoceros tenuissimus</name>
    <dbReference type="NCBI Taxonomy" id="426638"/>
    <lineage>
        <taxon>Eukaryota</taxon>
        <taxon>Sar</taxon>
        <taxon>Stramenopiles</taxon>
        <taxon>Ochrophyta</taxon>
        <taxon>Bacillariophyta</taxon>
        <taxon>Coscinodiscophyceae</taxon>
        <taxon>Chaetocerotophycidae</taxon>
        <taxon>Chaetocerotales</taxon>
        <taxon>Chaetocerotaceae</taxon>
        <taxon>Chaetoceros</taxon>
    </lineage>
</organism>
<dbReference type="Pfam" id="PF13410">
    <property type="entry name" value="GST_C_2"/>
    <property type="match status" value="1"/>
</dbReference>
<dbReference type="CDD" id="cd00299">
    <property type="entry name" value="GST_C_family"/>
    <property type="match status" value="1"/>
</dbReference>
<accession>A0AAD3D8W7</accession>
<dbReference type="PANTHER" id="PTHR43968:SF6">
    <property type="entry name" value="GLUTATHIONE S-TRANSFERASE OMEGA"/>
    <property type="match status" value="1"/>
</dbReference>
<proteinExistence type="predicted"/>
<dbReference type="PANTHER" id="PTHR43968">
    <property type="match status" value="1"/>
</dbReference>
<dbReference type="InterPro" id="IPR050983">
    <property type="entry name" value="GST_Omega/HSP26"/>
</dbReference>
<name>A0AAD3D8W7_9STRA</name>
<evidence type="ECO:0000313" key="2">
    <source>
        <dbReference type="Proteomes" id="UP001054902"/>
    </source>
</evidence>
<dbReference type="Proteomes" id="UP001054902">
    <property type="component" value="Unassembled WGS sequence"/>
</dbReference>
<protein>
    <recommendedName>
        <fullName evidence="3">Glutathione transferase</fullName>
    </recommendedName>
</protein>
<dbReference type="AlphaFoldDB" id="A0AAD3D8W7"/>
<dbReference type="EMBL" id="BLLK01000069">
    <property type="protein sequence ID" value="GFH60087.1"/>
    <property type="molecule type" value="Genomic_DNA"/>
</dbReference>
<dbReference type="InterPro" id="IPR036282">
    <property type="entry name" value="Glutathione-S-Trfase_C_sf"/>
</dbReference>
<reference evidence="1 2" key="1">
    <citation type="journal article" date="2021" name="Sci. Rep.">
        <title>The genome of the diatom Chaetoceros tenuissimus carries an ancient integrated fragment of an extant virus.</title>
        <authorList>
            <person name="Hongo Y."/>
            <person name="Kimura K."/>
            <person name="Takaki Y."/>
            <person name="Yoshida Y."/>
            <person name="Baba S."/>
            <person name="Kobayashi G."/>
            <person name="Nagasaki K."/>
            <person name="Hano T."/>
            <person name="Tomaru Y."/>
        </authorList>
    </citation>
    <scope>NUCLEOTIDE SEQUENCE [LARGE SCALE GENOMIC DNA]</scope>
    <source>
        <strain evidence="1 2">NIES-3715</strain>
    </source>
</reference>
<sequence>MLCSNDRSHKFKEKAIANGAFINSYACYDSKNYPLQLRHLQNKPPEFVSKYRQASGGTGSGLVPLLEDGDSLVIESDVVAKYVATEVEGSDGKGDNLYPEDQEALIGKFMNKWQDVTDKYYDLLRAINEKDVKKRQTGFVKSLNEIESLLKESEGPYILGKDFSYCECISAPWIQRFFVTMPYFRGVEFTDLISDMPNVEVWMKAVCERPSCVESRCPDEEMIAACKKYYVSYLSPNAKGFL</sequence>
<evidence type="ECO:0008006" key="3">
    <source>
        <dbReference type="Google" id="ProtNLM"/>
    </source>
</evidence>
<keyword evidence="2" id="KW-1185">Reference proteome</keyword>
<gene>
    <name evidence="1" type="ORF">CTEN210_16563</name>
</gene>
<dbReference type="SUPFAM" id="SSF47616">
    <property type="entry name" value="GST C-terminal domain-like"/>
    <property type="match status" value="1"/>
</dbReference>
<dbReference type="GO" id="GO:0005737">
    <property type="term" value="C:cytoplasm"/>
    <property type="evidence" value="ECO:0007669"/>
    <property type="project" value="TreeGrafter"/>
</dbReference>